<accession>A0ABU3C518</accession>
<gene>
    <name evidence="1" type="ORF">RM553_01210</name>
</gene>
<protein>
    <recommendedName>
        <fullName evidence="3">Phage protein</fullName>
    </recommendedName>
</protein>
<evidence type="ECO:0008006" key="3">
    <source>
        <dbReference type="Google" id="ProtNLM"/>
    </source>
</evidence>
<dbReference type="RefSeq" id="WP_311533103.1">
    <property type="nucleotide sequence ID" value="NZ_JAVRHQ010000001.1"/>
</dbReference>
<comment type="caution">
    <text evidence="1">The sequence shown here is derived from an EMBL/GenBank/DDBJ whole genome shotgun (WGS) entry which is preliminary data.</text>
</comment>
<name>A0ABU3C518_9FLAO</name>
<evidence type="ECO:0000313" key="2">
    <source>
        <dbReference type="Proteomes" id="UP001262889"/>
    </source>
</evidence>
<sequence>MEELKIDVKNNGEVVGFKIDSEVMKDLWLTHTKEKVDANIRNFAIDIEVSPNGIATKISKIDEMAVLTLIANSERKYQYVVGKDLEMDKVANMDSHQVPDQIKGLIRQTYDAACA</sequence>
<organism evidence="1 2">
    <name type="scientific">Autumnicola tepida</name>
    <dbReference type="NCBI Taxonomy" id="3075595"/>
    <lineage>
        <taxon>Bacteria</taxon>
        <taxon>Pseudomonadati</taxon>
        <taxon>Bacteroidota</taxon>
        <taxon>Flavobacteriia</taxon>
        <taxon>Flavobacteriales</taxon>
        <taxon>Flavobacteriaceae</taxon>
        <taxon>Autumnicola</taxon>
    </lineage>
</organism>
<keyword evidence="2" id="KW-1185">Reference proteome</keyword>
<reference evidence="1 2" key="1">
    <citation type="submission" date="2023-09" db="EMBL/GenBank/DDBJ databases">
        <authorList>
            <person name="Rey-Velasco X."/>
        </authorList>
    </citation>
    <scope>NUCLEOTIDE SEQUENCE [LARGE SCALE GENOMIC DNA]</scope>
    <source>
        <strain evidence="1 2">F363</strain>
    </source>
</reference>
<proteinExistence type="predicted"/>
<evidence type="ECO:0000313" key="1">
    <source>
        <dbReference type="EMBL" id="MDT0641437.1"/>
    </source>
</evidence>
<dbReference type="EMBL" id="JAVRHQ010000001">
    <property type="protein sequence ID" value="MDT0641437.1"/>
    <property type="molecule type" value="Genomic_DNA"/>
</dbReference>
<dbReference type="Proteomes" id="UP001262889">
    <property type="component" value="Unassembled WGS sequence"/>
</dbReference>